<name>A0ABM5F915_9SAUR</name>
<comment type="similarity">
    <text evidence="1">Belongs to the cyclic nucleotide phosphodiesterase family. PDE1 subfamily.</text>
</comment>
<comment type="cofactor">
    <cofactor evidence="9">
        <name>a divalent metal cation</name>
        <dbReference type="ChEBI" id="CHEBI:60240"/>
    </cofactor>
    <text evidence="9">Binds 2 divalent metal cations per subunit. Site 1 may preferentially bind zinc ions, while site 2 has a preference for magnesium and/or manganese ions.</text>
</comment>
<evidence type="ECO:0000256" key="1">
    <source>
        <dbReference type="ARBA" id="ARBA00010664"/>
    </source>
</evidence>
<dbReference type="EC" id="3.1.4.-" evidence="9"/>
<keyword evidence="5" id="KW-0114">cAMP</keyword>
<keyword evidence="2" id="KW-0140">cGMP</keyword>
<dbReference type="InterPro" id="IPR023088">
    <property type="entry name" value="PDEase"/>
</dbReference>
<evidence type="ECO:0000256" key="5">
    <source>
        <dbReference type="ARBA" id="ARBA00023149"/>
    </source>
</evidence>
<dbReference type="PROSITE" id="PS51845">
    <property type="entry name" value="PDEASE_I_2"/>
    <property type="match status" value="1"/>
</dbReference>
<dbReference type="InterPro" id="IPR003607">
    <property type="entry name" value="HD/PDEase_dom"/>
</dbReference>
<comment type="catalytic activity">
    <reaction evidence="8">
        <text>a nucleoside 3',5'-cyclic phosphate + H2O = a nucleoside 5'-phosphate + H(+)</text>
        <dbReference type="Rhea" id="RHEA:14653"/>
        <dbReference type="ChEBI" id="CHEBI:15377"/>
        <dbReference type="ChEBI" id="CHEBI:15378"/>
        <dbReference type="ChEBI" id="CHEBI:57867"/>
        <dbReference type="ChEBI" id="CHEBI:58464"/>
        <dbReference type="EC" id="3.1.4.17"/>
    </reaction>
    <physiologicalReaction direction="left-to-right" evidence="8">
        <dbReference type="Rhea" id="RHEA:14654"/>
    </physiologicalReaction>
</comment>
<reference evidence="13" key="2">
    <citation type="submission" date="2025-08" db="UniProtKB">
        <authorList>
            <consortium name="RefSeq"/>
        </authorList>
    </citation>
    <scope>IDENTIFICATION</scope>
</reference>
<feature type="domain" description="PDEase" evidence="11">
    <location>
        <begin position="106"/>
        <end position="481"/>
    </location>
</feature>
<dbReference type="RefSeq" id="XP_072841894.1">
    <property type="nucleotide sequence ID" value="XM_072985793.1"/>
</dbReference>
<dbReference type="Pfam" id="PF00233">
    <property type="entry name" value="PDEase_I"/>
    <property type="match status" value="1"/>
</dbReference>
<dbReference type="Gene3D" id="1.10.1300.10">
    <property type="entry name" value="3'5'-cyclic nucleotide phosphodiesterase, catalytic domain"/>
    <property type="match status" value="1"/>
</dbReference>
<evidence type="ECO:0000256" key="8">
    <source>
        <dbReference type="ARBA" id="ARBA00033709"/>
    </source>
</evidence>
<accession>A0ABM5F915</accession>
<dbReference type="Pfam" id="PF08499">
    <property type="entry name" value="PDEase_I_N"/>
    <property type="match status" value="1"/>
</dbReference>
<proteinExistence type="inferred from homology"/>
<dbReference type="InterPro" id="IPR002073">
    <property type="entry name" value="PDEase_catalytic_dom"/>
</dbReference>
<sequence length="509" mass="57928">MTQDKRDKIGVRTNCSSAKSKTCDQKAKKKLSATLLGLLGTTDELSNIKWDSVPLDVQEWLIVTFARKREGYSYKPEEGKGIRTIAYAVQAGVFVERKFRTTTSPIGLAYPSEVIESLKDVDKWGFNTFTLNEASQGHSLKFMMCELFSKYDLLTLFKIPIPCLISFASALEVGYNKYQNPYHNAIHASDVTQTVHSILLHTGIMHWFTDLEILAIIFSTLIHDYEHTGTTNHFHVETRSETALLYNDRSVLENHHVSAAYHLLENEDMNILSNLTTDEWRELRRLVIEMVLATDMSHHFQQMSSIKHILERHQQLERAHKDKIMSMVVHAADVSHPAKPWTLHQRWAEALMEEFFQQGDKEAELGLPVSSLCDRKTTNIAASQIGFIDVIVKPIFVLLLDAVNEIVRPLIHEASKSRCASRRAQSTKTSKATDKEGASRESGTCTERQILSVLDIPRFKDNLLLIIQDNREKWKESQEVSRKVCRSTNSTQPQGPVITAQKRLANDTH</sequence>
<protein>
    <recommendedName>
        <fullName evidence="9">Phosphodiesterase</fullName>
        <ecNumber evidence="9">3.1.4.-</ecNumber>
    </recommendedName>
</protein>
<evidence type="ECO:0000313" key="13">
    <source>
        <dbReference type="RefSeq" id="XP_072841894.1"/>
    </source>
</evidence>
<evidence type="ECO:0000256" key="3">
    <source>
        <dbReference type="ARBA" id="ARBA00022723"/>
    </source>
</evidence>
<evidence type="ECO:0000256" key="10">
    <source>
        <dbReference type="SAM" id="MobiDB-lite"/>
    </source>
</evidence>
<evidence type="ECO:0000256" key="7">
    <source>
        <dbReference type="ARBA" id="ARBA00033684"/>
    </source>
</evidence>
<comment type="catalytic activity">
    <reaction evidence="6">
        <text>3',5'-cyclic AMP + H2O = AMP + H(+)</text>
        <dbReference type="Rhea" id="RHEA:25277"/>
        <dbReference type="ChEBI" id="CHEBI:15377"/>
        <dbReference type="ChEBI" id="CHEBI:15378"/>
        <dbReference type="ChEBI" id="CHEBI:58165"/>
        <dbReference type="ChEBI" id="CHEBI:456215"/>
    </reaction>
    <physiologicalReaction direction="left-to-right" evidence="6">
        <dbReference type="Rhea" id="RHEA:25278"/>
    </physiologicalReaction>
</comment>
<keyword evidence="3 9" id="KW-0479">Metal-binding</keyword>
<feature type="region of interest" description="Disordered" evidence="10">
    <location>
        <begin position="418"/>
        <end position="443"/>
    </location>
</feature>
<keyword evidence="12" id="KW-1185">Reference proteome</keyword>
<dbReference type="InterPro" id="IPR023174">
    <property type="entry name" value="PDEase_CS"/>
</dbReference>
<feature type="region of interest" description="Disordered" evidence="10">
    <location>
        <begin position="478"/>
        <end position="509"/>
    </location>
</feature>
<evidence type="ECO:0000259" key="11">
    <source>
        <dbReference type="PROSITE" id="PS51845"/>
    </source>
</evidence>
<dbReference type="InterPro" id="IPR013706">
    <property type="entry name" value="PDE1_N"/>
</dbReference>
<dbReference type="PRINTS" id="PR00387">
    <property type="entry name" value="PDIESTERASE1"/>
</dbReference>
<evidence type="ECO:0000256" key="9">
    <source>
        <dbReference type="RuleBase" id="RU363067"/>
    </source>
</evidence>
<reference evidence="12" key="1">
    <citation type="submission" date="2025-05" db="UniProtKB">
        <authorList>
            <consortium name="RefSeq"/>
        </authorList>
    </citation>
    <scope>NUCLEOTIDE SEQUENCE [LARGE SCALE GENOMIC DNA]</scope>
</reference>
<dbReference type="PANTHER" id="PTHR11347">
    <property type="entry name" value="CYCLIC NUCLEOTIDE PHOSPHODIESTERASE"/>
    <property type="match status" value="1"/>
</dbReference>
<dbReference type="SUPFAM" id="SSF109604">
    <property type="entry name" value="HD-domain/PDEase-like"/>
    <property type="match status" value="1"/>
</dbReference>
<comment type="catalytic activity">
    <reaction evidence="7">
        <text>3',5'-cyclic GMP + H2O = GMP + H(+)</text>
        <dbReference type="Rhea" id="RHEA:16957"/>
        <dbReference type="ChEBI" id="CHEBI:15377"/>
        <dbReference type="ChEBI" id="CHEBI:15378"/>
        <dbReference type="ChEBI" id="CHEBI:57746"/>
        <dbReference type="ChEBI" id="CHEBI:58115"/>
    </reaction>
    <physiologicalReaction direction="left-to-right" evidence="7">
        <dbReference type="Rhea" id="RHEA:16958"/>
    </physiologicalReaction>
</comment>
<evidence type="ECO:0000256" key="4">
    <source>
        <dbReference type="ARBA" id="ARBA00022801"/>
    </source>
</evidence>
<dbReference type="Proteomes" id="UP001652642">
    <property type="component" value="Chromosome 1"/>
</dbReference>
<evidence type="ECO:0000256" key="6">
    <source>
        <dbReference type="ARBA" id="ARBA00033675"/>
    </source>
</evidence>
<dbReference type="SMART" id="SM00471">
    <property type="entry name" value="HDc"/>
    <property type="match status" value="1"/>
</dbReference>
<dbReference type="PROSITE" id="PS00126">
    <property type="entry name" value="PDEASE_I_1"/>
    <property type="match status" value="1"/>
</dbReference>
<gene>
    <name evidence="13" type="primary">LOC110083215</name>
</gene>
<dbReference type="InterPro" id="IPR036971">
    <property type="entry name" value="PDEase_catalytic_dom_sf"/>
</dbReference>
<organism evidence="12 13">
    <name type="scientific">Pogona vitticeps</name>
    <name type="common">central bearded dragon</name>
    <dbReference type="NCBI Taxonomy" id="103695"/>
    <lineage>
        <taxon>Eukaryota</taxon>
        <taxon>Metazoa</taxon>
        <taxon>Chordata</taxon>
        <taxon>Craniata</taxon>
        <taxon>Vertebrata</taxon>
        <taxon>Euteleostomi</taxon>
        <taxon>Lepidosauria</taxon>
        <taxon>Squamata</taxon>
        <taxon>Bifurcata</taxon>
        <taxon>Unidentata</taxon>
        <taxon>Episquamata</taxon>
        <taxon>Toxicofera</taxon>
        <taxon>Iguania</taxon>
        <taxon>Acrodonta</taxon>
        <taxon>Agamidae</taxon>
        <taxon>Amphibolurinae</taxon>
        <taxon>Pogona</taxon>
    </lineage>
</organism>
<evidence type="ECO:0000256" key="2">
    <source>
        <dbReference type="ARBA" id="ARBA00022535"/>
    </source>
</evidence>
<keyword evidence="4 9" id="KW-0378">Hydrolase</keyword>
<evidence type="ECO:0000313" key="12">
    <source>
        <dbReference type="Proteomes" id="UP001652642"/>
    </source>
</evidence>
<dbReference type="GeneID" id="110083215"/>